<sequence>MKGLQNIGILSPKKLSRKVGYGICFSAVLFIVTLGCADSGRNPAYEMSDSLPSYSQEEFENYISETQGWLSENRVFITQDPNAELDLVSPREYVPKKPNGQGILLIHGLGDTPYSFRDIASHLAAQGYLVRTILLPGHASKAGDLQLTSFEDWQGTVDHHVKLLKKKTSSVWLGGYSTGANLTTAYAMEDPSIQGLLLFSPALKPVSEVVKYADILSILVTWADRDPETNPLRYNSLPMNAAAAYYQTSTEVRKLLEQKTYDKPVFVVMSEHDSVIDTGFVVDTFKNKMTHPDNQMVWLGENDIEDSRATRFSMNIPALRISNGSHMGLLFSPQNDYYGIKGKQRICENGQEKDINPCLVGEDVWYSAWGYNESGKIHARLTFNPYFENTMDILDQLLASKPQS</sequence>
<accession>E3BF39</accession>
<dbReference type="InterPro" id="IPR051044">
    <property type="entry name" value="MAG_DAG_Lipase"/>
</dbReference>
<dbReference type="PANTHER" id="PTHR11614">
    <property type="entry name" value="PHOSPHOLIPASE-RELATED"/>
    <property type="match status" value="1"/>
</dbReference>
<dbReference type="Proteomes" id="UP000002943">
    <property type="component" value="Unassembled WGS sequence"/>
</dbReference>
<dbReference type="Gene3D" id="3.40.50.1820">
    <property type="entry name" value="alpha/beta hydrolase"/>
    <property type="match status" value="1"/>
</dbReference>
<dbReference type="RefSeq" id="WP_009599498.1">
    <property type="nucleotide sequence ID" value="NZ_AEIU01000006.1"/>
</dbReference>
<evidence type="ECO:0000259" key="1">
    <source>
        <dbReference type="Pfam" id="PF12146"/>
    </source>
</evidence>
<evidence type="ECO:0000313" key="2">
    <source>
        <dbReference type="EMBL" id="EFP98344.1"/>
    </source>
</evidence>
<dbReference type="InterPro" id="IPR022742">
    <property type="entry name" value="Hydrolase_4"/>
</dbReference>
<dbReference type="STRING" id="796620.VIBC2010_11356"/>
<proteinExistence type="predicted"/>
<keyword evidence="3" id="KW-1185">Reference proteome</keyword>
<dbReference type="eggNOG" id="COG1647">
    <property type="taxonomic scope" value="Bacteria"/>
</dbReference>
<gene>
    <name evidence="2" type="ORF">VIBC2010_11356</name>
</gene>
<protein>
    <submittedName>
        <fullName evidence="2">Putative lipoprotein</fullName>
    </submittedName>
</protein>
<evidence type="ECO:0000313" key="3">
    <source>
        <dbReference type="Proteomes" id="UP000002943"/>
    </source>
</evidence>
<feature type="domain" description="Serine aminopeptidase S33" evidence="1">
    <location>
        <begin position="103"/>
        <end position="259"/>
    </location>
</feature>
<comment type="caution">
    <text evidence="2">The sequence shown here is derived from an EMBL/GenBank/DDBJ whole genome shotgun (WGS) entry which is preliminary data.</text>
</comment>
<dbReference type="EMBL" id="AEIU01000006">
    <property type="protein sequence ID" value="EFP98344.1"/>
    <property type="molecule type" value="Genomic_DNA"/>
</dbReference>
<dbReference type="InterPro" id="IPR029058">
    <property type="entry name" value="AB_hydrolase_fold"/>
</dbReference>
<reference evidence="2 3" key="1">
    <citation type="journal article" date="2012" name="Int. J. Syst. Evol. Microbiol.">
        <title>Vibrio caribbeanicus sp. nov., isolated from the marine sponge Scleritoderma cyanea.</title>
        <authorList>
            <person name="Hoffmann M."/>
            <person name="Monday S.R."/>
            <person name="Allard M.W."/>
            <person name="Strain E.A."/>
            <person name="Whittaker P."/>
            <person name="Naum M."/>
            <person name="McCarthy P.J."/>
            <person name="Lopez J.V."/>
            <person name="Fischer M."/>
            <person name="Brown E.W."/>
        </authorList>
    </citation>
    <scope>NUCLEOTIDE SEQUENCE [LARGE SCALE GENOMIC DNA]</scope>
    <source>
        <strain evidence="2 3">ATCC BAA-2122</strain>
    </source>
</reference>
<dbReference type="OrthoDB" id="8476759at2"/>
<dbReference type="Pfam" id="PF12146">
    <property type="entry name" value="Hydrolase_4"/>
    <property type="match status" value="1"/>
</dbReference>
<organism evidence="2 3">
    <name type="scientific">Vibrio caribbeanicus ATCC BAA-2122</name>
    <dbReference type="NCBI Taxonomy" id="796620"/>
    <lineage>
        <taxon>Bacteria</taxon>
        <taxon>Pseudomonadati</taxon>
        <taxon>Pseudomonadota</taxon>
        <taxon>Gammaproteobacteria</taxon>
        <taxon>Vibrionales</taxon>
        <taxon>Vibrionaceae</taxon>
        <taxon>Vibrio</taxon>
    </lineage>
</organism>
<dbReference type="SUPFAM" id="SSF53474">
    <property type="entry name" value="alpha/beta-Hydrolases"/>
    <property type="match status" value="1"/>
</dbReference>
<name>E3BF39_9VIBR</name>
<keyword evidence="2" id="KW-0449">Lipoprotein</keyword>
<dbReference type="AlphaFoldDB" id="E3BF39"/>